<name>A0AA86UQ26_9EUKA</name>
<keyword evidence="1" id="KW-0812">Transmembrane</keyword>
<dbReference type="EMBL" id="CAXDID020000583">
    <property type="protein sequence ID" value="CAL6104470.1"/>
    <property type="molecule type" value="Genomic_DNA"/>
</dbReference>
<organism evidence="2">
    <name type="scientific">Hexamita inflata</name>
    <dbReference type="NCBI Taxonomy" id="28002"/>
    <lineage>
        <taxon>Eukaryota</taxon>
        <taxon>Metamonada</taxon>
        <taxon>Diplomonadida</taxon>
        <taxon>Hexamitidae</taxon>
        <taxon>Hexamitinae</taxon>
        <taxon>Hexamita</taxon>
    </lineage>
</organism>
<evidence type="ECO:0000256" key="1">
    <source>
        <dbReference type="SAM" id="Phobius"/>
    </source>
</evidence>
<dbReference type="AlphaFoldDB" id="A0AA86UQ26"/>
<dbReference type="EMBL" id="CATOUU010001015">
    <property type="protein sequence ID" value="CAI9967165.1"/>
    <property type="molecule type" value="Genomic_DNA"/>
</dbReference>
<gene>
    <name evidence="2" type="ORF">HINF_LOCUS54810</name>
    <name evidence="3" type="ORF">HINF_LOCUS72798</name>
</gene>
<evidence type="ECO:0000313" key="4">
    <source>
        <dbReference type="Proteomes" id="UP001642409"/>
    </source>
</evidence>
<accession>A0AA86UQ26</accession>
<protein>
    <submittedName>
        <fullName evidence="3">Hypothetical_protein</fullName>
    </submittedName>
</protein>
<evidence type="ECO:0000313" key="3">
    <source>
        <dbReference type="EMBL" id="CAL6104470.1"/>
    </source>
</evidence>
<proteinExistence type="predicted"/>
<feature type="transmembrane region" description="Helical" evidence="1">
    <location>
        <begin position="15"/>
        <end position="31"/>
    </location>
</feature>
<keyword evidence="1" id="KW-1133">Transmembrane helix</keyword>
<dbReference type="Proteomes" id="UP001642409">
    <property type="component" value="Unassembled WGS sequence"/>
</dbReference>
<keyword evidence="1" id="KW-0472">Membrane</keyword>
<comment type="caution">
    <text evidence="2">The sequence shown here is derived from an EMBL/GenBank/DDBJ whole genome shotgun (WGS) entry which is preliminary data.</text>
</comment>
<sequence length="226" mass="26042">MFVVQTYSVSVTQKYYVLIILLAIITFFLLASQTSRVCAISSVQLRTVRIVFSVQLVVTLVLYICCSFYPVSSFMITDKFKLELSASFVWHLPSSFIQVTISKWSFIQCATILSMHVLKIGINGVLKSTRYFPSISQISTQTWTFPSSVWSIKYFIWSSGTSNKTCGFWRNSFIEIVLLKNIFIYDKIIKNAFKSLDYLKKNINCSTKFVLYSKYKQSSSDQCRAY</sequence>
<reference evidence="3 4" key="2">
    <citation type="submission" date="2024-07" db="EMBL/GenBank/DDBJ databases">
        <authorList>
            <person name="Akdeniz Z."/>
        </authorList>
    </citation>
    <scope>NUCLEOTIDE SEQUENCE [LARGE SCALE GENOMIC DNA]</scope>
</reference>
<reference evidence="2" key="1">
    <citation type="submission" date="2023-06" db="EMBL/GenBank/DDBJ databases">
        <authorList>
            <person name="Kurt Z."/>
        </authorList>
    </citation>
    <scope>NUCLEOTIDE SEQUENCE</scope>
</reference>
<evidence type="ECO:0000313" key="2">
    <source>
        <dbReference type="EMBL" id="CAI9967165.1"/>
    </source>
</evidence>
<feature type="transmembrane region" description="Helical" evidence="1">
    <location>
        <begin position="52"/>
        <end position="76"/>
    </location>
</feature>
<keyword evidence="4" id="KW-1185">Reference proteome</keyword>